<keyword evidence="5 16" id="KW-0285">Flavoprotein</keyword>
<gene>
    <name evidence="16" type="primary">nqrC</name>
    <name evidence="19" type="ORF">CVP04_08895</name>
</gene>
<organism evidence="19 20">
    <name type="scientific">Caviibacterium pharyngocola</name>
    <dbReference type="NCBI Taxonomy" id="28159"/>
    <lineage>
        <taxon>Bacteria</taxon>
        <taxon>Pseudomonadati</taxon>
        <taxon>Pseudomonadota</taxon>
        <taxon>Gammaproteobacteria</taxon>
        <taxon>Pasteurellales</taxon>
        <taxon>Pasteurellaceae</taxon>
        <taxon>Caviibacterium</taxon>
    </lineage>
</organism>
<feature type="transmembrane region" description="Helical" evidence="16">
    <location>
        <begin position="12"/>
        <end position="34"/>
    </location>
</feature>
<keyword evidence="20" id="KW-1185">Reference proteome</keyword>
<dbReference type="PANTHER" id="PTHR37838">
    <property type="entry name" value="NA(+)-TRANSLOCATING NADH-QUINONE REDUCTASE SUBUNIT C"/>
    <property type="match status" value="1"/>
</dbReference>
<dbReference type="GO" id="GO:0005886">
    <property type="term" value="C:plasma membrane"/>
    <property type="evidence" value="ECO:0007669"/>
    <property type="project" value="UniProtKB-SubCell"/>
</dbReference>
<protein>
    <recommendedName>
        <fullName evidence="16 17">Na(+)-translocating NADH-quinone reductase subunit C</fullName>
        <shortName evidence="16 17">Na(+)-NQR subunit C</shortName>
        <shortName evidence="16 17">Na(+)-translocating NQR subunit C</shortName>
        <ecNumber evidence="16 17">7.2.1.1</ecNumber>
    </recommendedName>
    <alternativeName>
        <fullName evidence="16 17">NQR complex subunit C</fullName>
    </alternativeName>
    <alternativeName>
        <fullName evidence="16 17">NQR-1 subunit C</fullName>
    </alternativeName>
</protein>
<dbReference type="SMART" id="SM00900">
    <property type="entry name" value="FMN_bind"/>
    <property type="match status" value="1"/>
</dbReference>
<keyword evidence="3" id="KW-0997">Cell inner membrane</keyword>
<evidence type="ECO:0000256" key="4">
    <source>
        <dbReference type="ARBA" id="ARBA00022553"/>
    </source>
</evidence>
<dbReference type="EC" id="7.2.1.1" evidence="16 17"/>
<evidence type="ECO:0000256" key="6">
    <source>
        <dbReference type="ARBA" id="ARBA00022643"/>
    </source>
</evidence>
<evidence type="ECO:0000256" key="8">
    <source>
        <dbReference type="ARBA" id="ARBA00022967"/>
    </source>
</evidence>
<evidence type="ECO:0000256" key="1">
    <source>
        <dbReference type="ARBA" id="ARBA00022448"/>
    </source>
</evidence>
<keyword evidence="2 16" id="KW-1003">Cell membrane</keyword>
<comment type="cofactor">
    <cofactor evidence="16 17">
        <name>FMN</name>
        <dbReference type="ChEBI" id="CHEBI:58210"/>
    </cofactor>
</comment>
<keyword evidence="7 16" id="KW-0812">Transmembrane</keyword>
<dbReference type="HAMAP" id="MF_00427">
    <property type="entry name" value="NqrC"/>
    <property type="match status" value="1"/>
</dbReference>
<comment type="subcellular location">
    <subcellularLocation>
        <location evidence="16">Cell membrane</location>
        <topology evidence="16">Single-pass membrane protein</topology>
    </subcellularLocation>
</comment>
<dbReference type="NCBIfam" id="NF003746">
    <property type="entry name" value="PRK05346.1-1"/>
    <property type="match status" value="1"/>
</dbReference>
<evidence type="ECO:0000256" key="15">
    <source>
        <dbReference type="ARBA" id="ARBA00023201"/>
    </source>
</evidence>
<dbReference type="InterPro" id="IPR010204">
    <property type="entry name" value="NqrC"/>
</dbReference>
<keyword evidence="14 16" id="KW-0472">Membrane</keyword>
<dbReference type="PIRSF" id="PIRSF009437">
    <property type="entry name" value="NQR-1_subunit_C"/>
    <property type="match status" value="1"/>
</dbReference>
<dbReference type="Pfam" id="PF04205">
    <property type="entry name" value="FMN_bind"/>
    <property type="match status" value="1"/>
</dbReference>
<keyword evidence="1 16" id="KW-0813">Transport</keyword>
<keyword evidence="8 16" id="KW-1278">Translocase</keyword>
<proteinExistence type="inferred from homology"/>
<evidence type="ECO:0000256" key="14">
    <source>
        <dbReference type="ARBA" id="ARBA00023136"/>
    </source>
</evidence>
<dbReference type="OrthoDB" id="9786835at2"/>
<keyword evidence="4 16" id="KW-0597">Phosphoprotein</keyword>
<reference evidence="19 20" key="1">
    <citation type="submission" date="2017-11" db="EMBL/GenBank/DDBJ databases">
        <title>Reclassification of Bisgaard taxon 5 as Caviibacterium pharyngocola gen. nov., sp. nov.</title>
        <authorList>
            <person name="Christensen H."/>
        </authorList>
    </citation>
    <scope>NUCLEOTIDE SEQUENCE [LARGE SCALE GENOMIC DNA]</scope>
    <source>
        <strain evidence="19 20">7_3</strain>
    </source>
</reference>
<keyword evidence="13 16" id="KW-0830">Ubiquinone</keyword>
<evidence type="ECO:0000256" key="2">
    <source>
        <dbReference type="ARBA" id="ARBA00022475"/>
    </source>
</evidence>
<keyword evidence="6 16" id="KW-0288">FMN</keyword>
<comment type="subunit">
    <text evidence="16 17">Composed of six subunits; NqrA, NqrB, NqrC, NqrD, NqrE and NqrF.</text>
</comment>
<evidence type="ECO:0000256" key="5">
    <source>
        <dbReference type="ARBA" id="ARBA00022630"/>
    </source>
</evidence>
<evidence type="ECO:0000256" key="7">
    <source>
        <dbReference type="ARBA" id="ARBA00022692"/>
    </source>
</evidence>
<accession>A0A2M8RU79</accession>
<keyword evidence="15 16" id="KW-0739">Sodium transport</keyword>
<dbReference type="GO" id="GO:0016655">
    <property type="term" value="F:oxidoreductase activity, acting on NAD(P)H, quinone or similar compound as acceptor"/>
    <property type="evidence" value="ECO:0007669"/>
    <property type="project" value="UniProtKB-UniRule"/>
</dbReference>
<feature type="modified residue" description="FMN phosphoryl threonine" evidence="16">
    <location>
        <position position="227"/>
    </location>
</feature>
<keyword evidence="10 16" id="KW-0520">NAD</keyword>
<comment type="caution">
    <text evidence="19">The sequence shown here is derived from an EMBL/GenBank/DDBJ whole genome shotgun (WGS) entry which is preliminary data.</text>
</comment>
<dbReference type="NCBIfam" id="NF003749">
    <property type="entry name" value="PRK05346.1-5"/>
    <property type="match status" value="1"/>
</dbReference>
<evidence type="ECO:0000256" key="10">
    <source>
        <dbReference type="ARBA" id="ARBA00023027"/>
    </source>
</evidence>
<comment type="similarity">
    <text evidence="16 17">Belongs to the NqrC family.</text>
</comment>
<comment type="function">
    <text evidence="16">NQR complex catalyzes the reduction of ubiquinone-1 to ubiquinol by two successive reactions, coupled with the transport of Na(+) ions from the cytoplasm to the periplasm. NqrA to NqrE are probably involved in the second step, the conversion of ubisemiquinone to ubiquinol.</text>
</comment>
<feature type="domain" description="FMN-binding" evidence="18">
    <location>
        <begin position="147"/>
        <end position="244"/>
    </location>
</feature>
<dbReference type="InterPro" id="IPR007329">
    <property type="entry name" value="FMN-bd"/>
</dbReference>
<name>A0A2M8RU79_9PAST</name>
<evidence type="ECO:0000256" key="11">
    <source>
        <dbReference type="ARBA" id="ARBA00023053"/>
    </source>
</evidence>
<evidence type="ECO:0000313" key="20">
    <source>
        <dbReference type="Proteomes" id="UP000230282"/>
    </source>
</evidence>
<dbReference type="RefSeq" id="WP_100297154.1">
    <property type="nucleotide sequence ID" value="NZ_PHGZ01000020.1"/>
</dbReference>
<dbReference type="NCBIfam" id="TIGR01938">
    <property type="entry name" value="nqrC"/>
    <property type="match status" value="1"/>
</dbReference>
<keyword evidence="12 16" id="KW-0406">Ion transport</keyword>
<dbReference type="GO" id="GO:0006814">
    <property type="term" value="P:sodium ion transport"/>
    <property type="evidence" value="ECO:0007669"/>
    <property type="project" value="UniProtKB-UniRule"/>
</dbReference>
<dbReference type="EMBL" id="PHGZ01000020">
    <property type="protein sequence ID" value="PJG82442.1"/>
    <property type="molecule type" value="Genomic_DNA"/>
</dbReference>
<comment type="caution">
    <text evidence="16">Lacks conserved residue(s) required for the propagation of feature annotation.</text>
</comment>
<evidence type="ECO:0000256" key="3">
    <source>
        <dbReference type="ARBA" id="ARBA00022519"/>
    </source>
</evidence>
<keyword evidence="9 16" id="KW-1133">Transmembrane helix</keyword>
<evidence type="ECO:0000256" key="17">
    <source>
        <dbReference type="PIRNR" id="PIRNR009437"/>
    </source>
</evidence>
<dbReference type="AlphaFoldDB" id="A0A2M8RU79"/>
<comment type="catalytic activity">
    <reaction evidence="16 17">
        <text>a ubiquinone + n Na(+)(in) + NADH + H(+) = a ubiquinol + n Na(+)(out) + NAD(+)</text>
        <dbReference type="Rhea" id="RHEA:47748"/>
        <dbReference type="Rhea" id="RHEA-COMP:9565"/>
        <dbReference type="Rhea" id="RHEA-COMP:9566"/>
        <dbReference type="ChEBI" id="CHEBI:15378"/>
        <dbReference type="ChEBI" id="CHEBI:16389"/>
        <dbReference type="ChEBI" id="CHEBI:17976"/>
        <dbReference type="ChEBI" id="CHEBI:29101"/>
        <dbReference type="ChEBI" id="CHEBI:57540"/>
        <dbReference type="ChEBI" id="CHEBI:57945"/>
        <dbReference type="EC" id="7.2.1.1"/>
    </reaction>
</comment>
<evidence type="ECO:0000259" key="18">
    <source>
        <dbReference type="SMART" id="SM00900"/>
    </source>
</evidence>
<evidence type="ECO:0000256" key="12">
    <source>
        <dbReference type="ARBA" id="ARBA00023065"/>
    </source>
</evidence>
<dbReference type="PANTHER" id="PTHR37838:SF1">
    <property type="entry name" value="NA(+)-TRANSLOCATING NADH-QUINONE REDUCTASE SUBUNIT C"/>
    <property type="match status" value="1"/>
</dbReference>
<evidence type="ECO:0000256" key="9">
    <source>
        <dbReference type="ARBA" id="ARBA00022989"/>
    </source>
</evidence>
<evidence type="ECO:0000313" key="19">
    <source>
        <dbReference type="EMBL" id="PJG82442.1"/>
    </source>
</evidence>
<evidence type="ECO:0000256" key="16">
    <source>
        <dbReference type="HAMAP-Rule" id="MF_00427"/>
    </source>
</evidence>
<sequence>MAKFNKDSIGGTISVVVLLSLACSVIVAGSAVLLKSTQEEQKQLDKQKNILSVAGLLQADTKASQIKEIFAKNIEARCVELDSGDYTDCPANFDAKAAAKNPAQSTALSPDEDPAGIRNRENLAEIYLVKDNDGQVNQIVLPVYGKGLWSVMYGFLSVQPDGNTVNGITYYEHGETPGLGGEIENPRWQAQFAGKQLFDEQNHAALFVGKGASANKAHGIDAISGSTLTSNGVNNSFKFWLGQKGFGPYLAKLKAGAN</sequence>
<dbReference type="PROSITE" id="PS51257">
    <property type="entry name" value="PROKAR_LIPOPROTEIN"/>
    <property type="match status" value="1"/>
</dbReference>
<evidence type="ECO:0000256" key="13">
    <source>
        <dbReference type="ARBA" id="ARBA00023075"/>
    </source>
</evidence>
<keyword evidence="11 16" id="KW-0915">Sodium</keyword>
<dbReference type="GO" id="GO:0010181">
    <property type="term" value="F:FMN binding"/>
    <property type="evidence" value="ECO:0007669"/>
    <property type="project" value="UniProtKB-UniRule"/>
</dbReference>
<dbReference type="Proteomes" id="UP000230282">
    <property type="component" value="Unassembled WGS sequence"/>
</dbReference>